<dbReference type="EMBL" id="CP098827">
    <property type="protein sequence ID" value="XBO72175.1"/>
    <property type="molecule type" value="Genomic_DNA"/>
</dbReference>
<dbReference type="RefSeq" id="WP_348827729.1">
    <property type="nucleotide sequence ID" value="NZ_CP098827.1"/>
</dbReference>
<keyword evidence="1" id="KW-1133">Transmembrane helix</keyword>
<feature type="transmembrane region" description="Helical" evidence="1">
    <location>
        <begin position="168"/>
        <end position="185"/>
    </location>
</feature>
<keyword evidence="1" id="KW-0812">Transmembrane</keyword>
<proteinExistence type="predicted"/>
<organism evidence="2">
    <name type="scientific">Halomonas sp. RT37</name>
    <dbReference type="NCBI Taxonomy" id="2950872"/>
    <lineage>
        <taxon>Bacteria</taxon>
        <taxon>Pseudomonadati</taxon>
        <taxon>Pseudomonadota</taxon>
        <taxon>Gammaproteobacteria</taxon>
        <taxon>Oceanospirillales</taxon>
        <taxon>Halomonadaceae</taxon>
        <taxon>Halomonas</taxon>
    </lineage>
</organism>
<sequence length="205" mass="23248">MSDIALYVMIYAAVLMSIYQVYYIYYEQHFADFEKRPGMDAEALEELSRLAEQARNTGDREAFARAVNERFDGRVDPRVALAAFSRDDEPVNAAMLLRRRRQIVTNGRIMVRHLASWTTRPPSRDLRGTLIIVIIALCLSVLGLGGLSVYTIGYELGSPAFAWANDPAVLLSLIALLIVATHLVYKLDVYLHDLYEIGRLNPHFR</sequence>
<evidence type="ECO:0000256" key="1">
    <source>
        <dbReference type="SAM" id="Phobius"/>
    </source>
</evidence>
<gene>
    <name evidence="2" type="ORF">NFG58_05560</name>
</gene>
<name>A0AAU7KLD6_9GAMM</name>
<dbReference type="AlphaFoldDB" id="A0AAU7KLD6"/>
<feature type="transmembrane region" description="Helical" evidence="1">
    <location>
        <begin position="130"/>
        <end position="153"/>
    </location>
</feature>
<protein>
    <submittedName>
        <fullName evidence="2">Uncharacterized protein</fullName>
    </submittedName>
</protein>
<reference evidence="2" key="1">
    <citation type="submission" date="2022-06" db="EMBL/GenBank/DDBJ databases">
        <title>A novel DMS-producing enzyme.</title>
        <authorList>
            <person name="Zhang Y."/>
        </authorList>
    </citation>
    <scope>NUCLEOTIDE SEQUENCE</scope>
    <source>
        <strain evidence="2">RT37</strain>
    </source>
</reference>
<accession>A0AAU7KLD6</accession>
<evidence type="ECO:0000313" key="2">
    <source>
        <dbReference type="EMBL" id="XBO72175.1"/>
    </source>
</evidence>
<feature type="transmembrane region" description="Helical" evidence="1">
    <location>
        <begin position="6"/>
        <end position="26"/>
    </location>
</feature>
<keyword evidence="1" id="KW-0472">Membrane</keyword>